<dbReference type="AlphaFoldDB" id="A0A9W7T087"/>
<proteinExistence type="predicted"/>
<evidence type="ECO:0000313" key="2">
    <source>
        <dbReference type="EMBL" id="KAH9844688.1"/>
    </source>
</evidence>
<keyword evidence="3" id="KW-1185">Reference proteome</keyword>
<accession>A0A9W7T087</accession>
<name>A0A9W7T087_9PEZI</name>
<keyword evidence="1" id="KW-0732">Signal</keyword>
<feature type="signal peptide" evidence="1">
    <location>
        <begin position="1"/>
        <end position="19"/>
    </location>
</feature>
<evidence type="ECO:0000313" key="3">
    <source>
        <dbReference type="Proteomes" id="UP001138500"/>
    </source>
</evidence>
<gene>
    <name evidence="2" type="ORF">Tdes44962_MAKER07162</name>
</gene>
<dbReference type="Proteomes" id="UP001138500">
    <property type="component" value="Unassembled WGS sequence"/>
</dbReference>
<sequence length="119" mass="12896">MHFTQALLALSAIAGLTLAAPQPAECQTGIYGPQRVDRFSGSKAEGCQNLDSLEYGSSLKFDGQGVWMAQVFKDKDCKGGSWTYAYADDSRCLDIDQIKSFSVKVQQGKSLPSRCGGYQ</sequence>
<feature type="chain" id="PRO_5040995093" description="Small secreted protein" evidence="1">
    <location>
        <begin position="20"/>
        <end position="119"/>
    </location>
</feature>
<protein>
    <recommendedName>
        <fullName evidence="4">Small secreted protein</fullName>
    </recommendedName>
</protein>
<comment type="caution">
    <text evidence="2">The sequence shown here is derived from an EMBL/GenBank/DDBJ whole genome shotgun (WGS) entry which is preliminary data.</text>
</comment>
<evidence type="ECO:0008006" key="4">
    <source>
        <dbReference type="Google" id="ProtNLM"/>
    </source>
</evidence>
<reference evidence="2 3" key="2">
    <citation type="journal article" date="2021" name="Curr. Genet.">
        <title>Genetic response to nitrogen starvation in the aggressive Eucalyptus foliar pathogen Teratosphaeria destructans.</title>
        <authorList>
            <person name="Havenga M."/>
            <person name="Wingfield B.D."/>
            <person name="Wingfield M.J."/>
            <person name="Dreyer L.L."/>
            <person name="Roets F."/>
            <person name="Aylward J."/>
        </authorList>
    </citation>
    <scope>NUCLEOTIDE SEQUENCE [LARGE SCALE GENOMIC DNA]</scope>
    <source>
        <strain evidence="2">CMW44962</strain>
    </source>
</reference>
<reference evidence="2 3" key="1">
    <citation type="journal article" date="2018" name="IMA Fungus">
        <title>IMA Genome-F 10: Nine draft genome sequences of Claviceps purpurea s.lat., including C. arundinis, C. humidiphila, and C. cf. spartinae, pseudomolecules for the pitch canker pathogen Fusarium circinatum, draft genome of Davidsoniella eucalypti, Grosmannia galeiformis, Quambalaria eucalypti, and Teratosphaeria destructans.</title>
        <authorList>
            <person name="Wingfield B.D."/>
            <person name="Liu M."/>
            <person name="Nguyen H.D."/>
            <person name="Lane F.A."/>
            <person name="Morgan S.W."/>
            <person name="De Vos L."/>
            <person name="Wilken P.M."/>
            <person name="Duong T.A."/>
            <person name="Aylward J."/>
            <person name="Coetzee M.P."/>
            <person name="Dadej K."/>
            <person name="De Beer Z.W."/>
            <person name="Findlay W."/>
            <person name="Havenga M."/>
            <person name="Kolarik M."/>
            <person name="Menzies J.G."/>
            <person name="Naidoo K."/>
            <person name="Pochopski O."/>
            <person name="Shoukouhi P."/>
            <person name="Santana Q.C."/>
            <person name="Seifert K.A."/>
            <person name="Soal N."/>
            <person name="Steenkamp E.T."/>
            <person name="Tatham C.T."/>
            <person name="van der Nest M.A."/>
            <person name="Wingfield M.J."/>
        </authorList>
    </citation>
    <scope>NUCLEOTIDE SEQUENCE [LARGE SCALE GENOMIC DNA]</scope>
    <source>
        <strain evidence="2">CMW44962</strain>
    </source>
</reference>
<organism evidence="2 3">
    <name type="scientific">Teratosphaeria destructans</name>
    <dbReference type="NCBI Taxonomy" id="418781"/>
    <lineage>
        <taxon>Eukaryota</taxon>
        <taxon>Fungi</taxon>
        <taxon>Dikarya</taxon>
        <taxon>Ascomycota</taxon>
        <taxon>Pezizomycotina</taxon>
        <taxon>Dothideomycetes</taxon>
        <taxon>Dothideomycetidae</taxon>
        <taxon>Mycosphaerellales</taxon>
        <taxon>Teratosphaeriaceae</taxon>
        <taxon>Teratosphaeria</taxon>
    </lineage>
</organism>
<evidence type="ECO:0000256" key="1">
    <source>
        <dbReference type="SAM" id="SignalP"/>
    </source>
</evidence>
<dbReference type="EMBL" id="RIBY02000247">
    <property type="protein sequence ID" value="KAH9844688.1"/>
    <property type="molecule type" value="Genomic_DNA"/>
</dbReference>